<organism evidence="3 4">
    <name type="scientific">Pleurodeles waltl</name>
    <name type="common">Iberian ribbed newt</name>
    <dbReference type="NCBI Taxonomy" id="8319"/>
    <lineage>
        <taxon>Eukaryota</taxon>
        <taxon>Metazoa</taxon>
        <taxon>Chordata</taxon>
        <taxon>Craniata</taxon>
        <taxon>Vertebrata</taxon>
        <taxon>Euteleostomi</taxon>
        <taxon>Amphibia</taxon>
        <taxon>Batrachia</taxon>
        <taxon>Caudata</taxon>
        <taxon>Salamandroidea</taxon>
        <taxon>Salamandridae</taxon>
        <taxon>Pleurodelinae</taxon>
        <taxon>Pleurodeles</taxon>
    </lineage>
</organism>
<evidence type="ECO:0000313" key="4">
    <source>
        <dbReference type="Proteomes" id="UP001066276"/>
    </source>
</evidence>
<accession>A0AAV7TB51</accession>
<evidence type="ECO:0000256" key="1">
    <source>
        <dbReference type="SAM" id="MobiDB-lite"/>
    </source>
</evidence>
<protein>
    <submittedName>
        <fullName evidence="3">Uncharacterized protein</fullName>
    </submittedName>
</protein>
<reference evidence="3" key="1">
    <citation type="journal article" date="2022" name="bioRxiv">
        <title>Sequencing and chromosome-scale assembly of the giantPleurodeles waltlgenome.</title>
        <authorList>
            <person name="Brown T."/>
            <person name="Elewa A."/>
            <person name="Iarovenko S."/>
            <person name="Subramanian E."/>
            <person name="Araus A.J."/>
            <person name="Petzold A."/>
            <person name="Susuki M."/>
            <person name="Suzuki K.-i.T."/>
            <person name="Hayashi T."/>
            <person name="Toyoda A."/>
            <person name="Oliveira C."/>
            <person name="Osipova E."/>
            <person name="Leigh N.D."/>
            <person name="Simon A."/>
            <person name="Yun M.H."/>
        </authorList>
    </citation>
    <scope>NUCLEOTIDE SEQUENCE</scope>
    <source>
        <strain evidence="3">20211129_DDA</strain>
        <tissue evidence="3">Liver</tissue>
    </source>
</reference>
<keyword evidence="4" id="KW-1185">Reference proteome</keyword>
<sequence length="260" mass="28098">MLLVVSTACVLFSPALWCPFTSPGLFHRLVIRTLTLHSPVRPQSVLHPTLGAPSSLCTSLRSLQPTDYQPWFQADASPTRGSLQRAPRLPGLPLSVSECPRGTLPLLQEHWSLGCPSGSSSTPRVSSWAGRAPSPTQSGACLPPLMLCRRSRSRSRSVPDRASGRCRSAADRPPAPDGSAGRKFAAPRRTQSEPRDPSRRSAPQGAPSPPRISGVAGRTPFTPPPEACYRLPFRFRSGRRSPWARGGSLRNSSTWLQPGE</sequence>
<comment type="caution">
    <text evidence="3">The sequence shown here is derived from an EMBL/GenBank/DDBJ whole genome shotgun (WGS) entry which is preliminary data.</text>
</comment>
<feature type="compositionally biased region" description="Low complexity" evidence="1">
    <location>
        <begin position="117"/>
        <end position="127"/>
    </location>
</feature>
<feature type="region of interest" description="Disordered" evidence="1">
    <location>
        <begin position="115"/>
        <end position="260"/>
    </location>
</feature>
<dbReference type="AlphaFoldDB" id="A0AAV7TB51"/>
<dbReference type="EMBL" id="JANPWB010000007">
    <property type="protein sequence ID" value="KAJ1173102.1"/>
    <property type="molecule type" value="Genomic_DNA"/>
</dbReference>
<proteinExistence type="predicted"/>
<feature type="compositionally biased region" description="Polar residues" evidence="1">
    <location>
        <begin position="249"/>
        <end position="260"/>
    </location>
</feature>
<evidence type="ECO:0000313" key="3">
    <source>
        <dbReference type="EMBL" id="KAJ1173102.1"/>
    </source>
</evidence>
<name>A0AAV7TB51_PLEWA</name>
<gene>
    <name evidence="3" type="ORF">NDU88_004943</name>
</gene>
<feature type="compositionally biased region" description="Basic and acidic residues" evidence="1">
    <location>
        <begin position="190"/>
        <end position="199"/>
    </location>
</feature>
<feature type="chain" id="PRO_5043653170" evidence="2">
    <location>
        <begin position="18"/>
        <end position="260"/>
    </location>
</feature>
<dbReference type="Proteomes" id="UP001066276">
    <property type="component" value="Chromosome 4_1"/>
</dbReference>
<evidence type="ECO:0000256" key="2">
    <source>
        <dbReference type="SAM" id="SignalP"/>
    </source>
</evidence>
<keyword evidence="2" id="KW-0732">Signal</keyword>
<feature type="signal peptide" evidence="2">
    <location>
        <begin position="1"/>
        <end position="17"/>
    </location>
</feature>